<dbReference type="Pfam" id="PF13692">
    <property type="entry name" value="Glyco_trans_1_4"/>
    <property type="match status" value="1"/>
</dbReference>
<proteinExistence type="predicted"/>
<dbReference type="GO" id="GO:0016757">
    <property type="term" value="F:glycosyltransferase activity"/>
    <property type="evidence" value="ECO:0007669"/>
    <property type="project" value="UniProtKB-KW"/>
</dbReference>
<dbReference type="SUPFAM" id="SSF53756">
    <property type="entry name" value="UDP-Glycosyltransferase/glycogen phosphorylase"/>
    <property type="match status" value="1"/>
</dbReference>
<sequence>MKLKPVVALYAPVNVIGGIATWARLVIEVLGEDFTFVVVDTAQHYMDLGQTSFSRRLIFGTRDAATRIFETLNLVSRKTRPNVAYIAAAPSLGFWVRDMLLIHVLASFRVPIIVHLHGGDTVGFFGRGRVSRWYARLSLSRASKVVSITPDIYAELVDVLGDERSAYIPNMLATTDVAVRRPAPSRKDGCRSMVVHVGWQSIAKGSLDVVEVARLMPHFDFVLVGGVPVDFAGRLDRAVGDVDNVLIAGPMTPTDLDRLYELADVLLFPSISEGFPMVVLEAMSHGLPVVATDVGAIREMIGANSADAAGLVVSRDDSTFIQSLVKAVERAVLDESFASAARASGPQRVARLYSVESVMPRLRRVIKDLC</sequence>
<dbReference type="EMBL" id="BJYX01000006">
    <property type="protein sequence ID" value="GEO29694.1"/>
    <property type="molecule type" value="Genomic_DNA"/>
</dbReference>
<dbReference type="AlphaFoldDB" id="A0A512CZQ5"/>
<evidence type="ECO:0000256" key="2">
    <source>
        <dbReference type="ARBA" id="ARBA00022679"/>
    </source>
</evidence>
<dbReference type="Proteomes" id="UP000321534">
    <property type="component" value="Unassembled WGS sequence"/>
</dbReference>
<evidence type="ECO:0000259" key="3">
    <source>
        <dbReference type="Pfam" id="PF13579"/>
    </source>
</evidence>
<protein>
    <recommendedName>
        <fullName evidence="3">Glycosyltransferase subfamily 4-like N-terminal domain-containing protein</fullName>
    </recommendedName>
</protein>
<reference evidence="4 5" key="1">
    <citation type="submission" date="2019-07" db="EMBL/GenBank/DDBJ databases">
        <title>Whole genome shotgun sequence of Terrabacter aerolatus NBRC 106305.</title>
        <authorList>
            <person name="Hosoyama A."/>
            <person name="Uohara A."/>
            <person name="Ohji S."/>
            <person name="Ichikawa N."/>
        </authorList>
    </citation>
    <scope>NUCLEOTIDE SEQUENCE [LARGE SCALE GENOMIC DNA]</scope>
    <source>
        <strain evidence="4 5">NBRC 106305</strain>
    </source>
</reference>
<evidence type="ECO:0000313" key="5">
    <source>
        <dbReference type="Proteomes" id="UP000321534"/>
    </source>
</evidence>
<evidence type="ECO:0000256" key="1">
    <source>
        <dbReference type="ARBA" id="ARBA00022676"/>
    </source>
</evidence>
<organism evidence="4 5">
    <name type="scientific">Terrabacter aerolatus</name>
    <dbReference type="NCBI Taxonomy" id="422442"/>
    <lineage>
        <taxon>Bacteria</taxon>
        <taxon>Bacillati</taxon>
        <taxon>Actinomycetota</taxon>
        <taxon>Actinomycetes</taxon>
        <taxon>Micrococcales</taxon>
        <taxon>Intrasporangiaceae</taxon>
        <taxon>Terrabacter</taxon>
    </lineage>
</organism>
<evidence type="ECO:0000313" key="4">
    <source>
        <dbReference type="EMBL" id="GEO29694.1"/>
    </source>
</evidence>
<dbReference type="RefSeq" id="WP_147065008.1">
    <property type="nucleotide sequence ID" value="NZ_BAAARO010000013.1"/>
</dbReference>
<keyword evidence="1" id="KW-0328">Glycosyltransferase</keyword>
<accession>A0A512CZQ5</accession>
<gene>
    <name evidence="4" type="ORF">TAE01_15040</name>
</gene>
<dbReference type="Gene3D" id="3.40.50.2000">
    <property type="entry name" value="Glycogen Phosphorylase B"/>
    <property type="match status" value="2"/>
</dbReference>
<dbReference type="OrthoDB" id="9792269at2"/>
<keyword evidence="5" id="KW-1185">Reference proteome</keyword>
<dbReference type="Pfam" id="PF13579">
    <property type="entry name" value="Glyco_trans_4_4"/>
    <property type="match status" value="1"/>
</dbReference>
<feature type="domain" description="Glycosyltransferase subfamily 4-like N-terminal" evidence="3">
    <location>
        <begin position="65"/>
        <end position="170"/>
    </location>
</feature>
<keyword evidence="2" id="KW-0808">Transferase</keyword>
<dbReference type="PANTHER" id="PTHR12526">
    <property type="entry name" value="GLYCOSYLTRANSFERASE"/>
    <property type="match status" value="1"/>
</dbReference>
<dbReference type="InterPro" id="IPR028098">
    <property type="entry name" value="Glyco_trans_4-like_N"/>
</dbReference>
<comment type="caution">
    <text evidence="4">The sequence shown here is derived from an EMBL/GenBank/DDBJ whole genome shotgun (WGS) entry which is preliminary data.</text>
</comment>
<dbReference type="CDD" id="cd03801">
    <property type="entry name" value="GT4_PimA-like"/>
    <property type="match status" value="1"/>
</dbReference>
<name>A0A512CZQ5_9MICO</name>